<name>A7RN91_NEMVE</name>
<feature type="binding site" evidence="22">
    <location>
        <position position="178"/>
    </location>
    <ligand>
        <name>Mg(2+)</name>
        <dbReference type="ChEBI" id="CHEBI:18420"/>
    </ligand>
</feature>
<feature type="binding site" evidence="22">
    <location>
        <position position="165"/>
    </location>
    <ligand>
        <name>Mg(2+)</name>
        <dbReference type="ChEBI" id="CHEBI:18420"/>
    </ligand>
</feature>
<protein>
    <recommendedName>
        <fullName evidence="2">receptor protein-tyrosine kinase</fullName>
        <ecNumber evidence="2">2.7.10.1</ecNumber>
    </recommendedName>
</protein>
<evidence type="ECO:0000256" key="20">
    <source>
        <dbReference type="PIRSR" id="PIRSR000615-1"/>
    </source>
</evidence>
<keyword evidence="8 21" id="KW-0547">Nucleotide-binding</keyword>
<dbReference type="PROSITE" id="PS00240">
    <property type="entry name" value="RECEPTOR_TYR_KIN_III"/>
    <property type="match status" value="1"/>
</dbReference>
<keyword evidence="22" id="KW-0460">Magnesium</keyword>
<reference evidence="25 26" key="1">
    <citation type="journal article" date="2007" name="Science">
        <title>Sea anemone genome reveals ancestral eumetazoan gene repertoire and genomic organization.</title>
        <authorList>
            <person name="Putnam N.H."/>
            <person name="Srivastava M."/>
            <person name="Hellsten U."/>
            <person name="Dirks B."/>
            <person name="Chapman J."/>
            <person name="Salamov A."/>
            <person name="Terry A."/>
            <person name="Shapiro H."/>
            <person name="Lindquist E."/>
            <person name="Kapitonov V.V."/>
            <person name="Jurka J."/>
            <person name="Genikhovich G."/>
            <person name="Grigoriev I.V."/>
            <person name="Lucas S.M."/>
            <person name="Steele R.E."/>
            <person name="Finnerty J.R."/>
            <person name="Technau U."/>
            <person name="Martindale M.Q."/>
            <person name="Rokhsar D.S."/>
        </authorList>
    </citation>
    <scope>NUCLEOTIDE SEQUENCE [LARGE SCALE GENOMIC DNA]</scope>
    <source>
        <strain evidence="26">CH2 X CH6</strain>
    </source>
</reference>
<dbReference type="InterPro" id="IPR000719">
    <property type="entry name" value="Prot_kinase_dom"/>
</dbReference>
<evidence type="ECO:0000313" key="26">
    <source>
        <dbReference type="Proteomes" id="UP000001593"/>
    </source>
</evidence>
<organism evidence="25 26">
    <name type="scientific">Nematostella vectensis</name>
    <name type="common">Starlet sea anemone</name>
    <dbReference type="NCBI Taxonomy" id="45351"/>
    <lineage>
        <taxon>Eukaryota</taxon>
        <taxon>Metazoa</taxon>
        <taxon>Cnidaria</taxon>
        <taxon>Anthozoa</taxon>
        <taxon>Hexacorallia</taxon>
        <taxon>Actiniaria</taxon>
        <taxon>Edwardsiidae</taxon>
        <taxon>Nematostella</taxon>
    </lineage>
</organism>
<keyword evidence="6" id="KW-0732">Signal</keyword>
<feature type="binding site" evidence="21">
    <location>
        <begin position="23"/>
        <end position="30"/>
    </location>
    <ligand>
        <name>ATP</name>
        <dbReference type="ChEBI" id="CHEBI:30616"/>
    </ligand>
</feature>
<dbReference type="GO" id="GO:0005886">
    <property type="term" value="C:plasma membrane"/>
    <property type="evidence" value="ECO:0000318"/>
    <property type="project" value="GO_Central"/>
</dbReference>
<evidence type="ECO:0000256" key="13">
    <source>
        <dbReference type="ARBA" id="ARBA00023137"/>
    </source>
</evidence>
<evidence type="ECO:0000256" key="11">
    <source>
        <dbReference type="ARBA" id="ARBA00022989"/>
    </source>
</evidence>
<dbReference type="AlphaFoldDB" id="A7RN91"/>
<evidence type="ECO:0000256" key="9">
    <source>
        <dbReference type="ARBA" id="ARBA00022777"/>
    </source>
</evidence>
<dbReference type="InterPro" id="IPR020635">
    <property type="entry name" value="Tyr_kinase_cat_dom"/>
</dbReference>
<keyword evidence="13" id="KW-0829">Tyrosine-protein kinase</keyword>
<keyword evidence="3" id="KW-0597">Phosphoprotein</keyword>
<dbReference type="InterPro" id="IPR001245">
    <property type="entry name" value="Ser-Thr/Tyr_kinase_cat_dom"/>
</dbReference>
<dbReference type="SUPFAM" id="SSF56112">
    <property type="entry name" value="Protein kinase-like (PK-like)"/>
    <property type="match status" value="1"/>
</dbReference>
<dbReference type="Gene3D" id="1.10.510.10">
    <property type="entry name" value="Transferase(Phosphotransferase) domain 1"/>
    <property type="match status" value="1"/>
</dbReference>
<evidence type="ECO:0000256" key="6">
    <source>
        <dbReference type="ARBA" id="ARBA00022729"/>
    </source>
</evidence>
<keyword evidence="10 21" id="KW-0067">ATP-binding</keyword>
<dbReference type="GO" id="GO:0004714">
    <property type="term" value="F:transmembrane receptor protein tyrosine kinase activity"/>
    <property type="evidence" value="ECO:0000318"/>
    <property type="project" value="GO_Central"/>
</dbReference>
<evidence type="ECO:0000256" key="3">
    <source>
        <dbReference type="ARBA" id="ARBA00022553"/>
    </source>
</evidence>
<keyword evidence="26" id="KW-1185">Reference proteome</keyword>
<keyword evidence="17" id="KW-0393">Immunoglobulin domain</keyword>
<evidence type="ECO:0000313" key="25">
    <source>
        <dbReference type="EMBL" id="EDO47097.1"/>
    </source>
</evidence>
<dbReference type="OMA" id="AWITSTM"/>
<dbReference type="InterPro" id="IPR001824">
    <property type="entry name" value="Tyr_kinase_rcpt_3_CS"/>
</dbReference>
<feature type="domain" description="Protein kinase" evidence="24">
    <location>
        <begin position="16"/>
        <end position="295"/>
    </location>
</feature>
<keyword evidence="22" id="KW-0479">Metal-binding</keyword>
<dbReference type="InterPro" id="IPR008266">
    <property type="entry name" value="Tyr_kinase_AS"/>
</dbReference>
<dbReference type="GO" id="GO:0046872">
    <property type="term" value="F:metal ion binding"/>
    <property type="evidence" value="ECO:0007669"/>
    <property type="project" value="UniProtKB-KW"/>
</dbReference>
<dbReference type="FunFam" id="1.10.510.10:FF:000007">
    <property type="entry name" value="Fibroblast growth factor receptor"/>
    <property type="match status" value="1"/>
</dbReference>
<proteinExistence type="predicted"/>
<dbReference type="InParanoid" id="A7RN91"/>
<dbReference type="FunFam" id="3.30.200.20:FF:000593">
    <property type="entry name" value="Predicted protein"/>
    <property type="match status" value="1"/>
</dbReference>
<evidence type="ECO:0000256" key="8">
    <source>
        <dbReference type="ARBA" id="ARBA00022741"/>
    </source>
</evidence>
<gene>
    <name evidence="25" type="ORF">NEMVEDRAFT_v1g87445</name>
</gene>
<dbReference type="Proteomes" id="UP000001593">
    <property type="component" value="Unassembled WGS sequence"/>
</dbReference>
<dbReference type="InterPro" id="IPR017441">
    <property type="entry name" value="Protein_kinase_ATP_BS"/>
</dbReference>
<keyword evidence="12" id="KW-0472">Membrane</keyword>
<keyword evidence="16" id="KW-0325">Glycoprotein</keyword>
<comment type="catalytic activity">
    <reaction evidence="18">
        <text>L-tyrosyl-[protein] + ATP = O-phospho-L-tyrosyl-[protein] + ADP + H(+)</text>
        <dbReference type="Rhea" id="RHEA:10596"/>
        <dbReference type="Rhea" id="RHEA-COMP:10136"/>
        <dbReference type="Rhea" id="RHEA-COMP:20101"/>
        <dbReference type="ChEBI" id="CHEBI:15378"/>
        <dbReference type="ChEBI" id="CHEBI:30616"/>
        <dbReference type="ChEBI" id="CHEBI:46858"/>
        <dbReference type="ChEBI" id="CHEBI:61978"/>
        <dbReference type="ChEBI" id="CHEBI:456216"/>
        <dbReference type="EC" id="2.7.10.1"/>
    </reaction>
</comment>
<keyword evidence="4" id="KW-0808">Transferase</keyword>
<dbReference type="STRING" id="45351.A7RN91"/>
<dbReference type="PANTHER" id="PTHR24416">
    <property type="entry name" value="TYROSINE-PROTEIN KINASE RECEPTOR"/>
    <property type="match status" value="1"/>
</dbReference>
<dbReference type="PROSITE" id="PS00109">
    <property type="entry name" value="PROTEIN_KINASE_TYR"/>
    <property type="match status" value="1"/>
</dbReference>
<evidence type="ECO:0000256" key="1">
    <source>
        <dbReference type="ARBA" id="ARBA00004167"/>
    </source>
</evidence>
<dbReference type="InterPro" id="IPR011009">
    <property type="entry name" value="Kinase-like_dom_sf"/>
</dbReference>
<comment type="subcellular location">
    <subcellularLocation>
        <location evidence="1">Membrane</location>
        <topology evidence="1">Single-pass membrane protein</topology>
    </subcellularLocation>
</comment>
<evidence type="ECO:0000256" key="7">
    <source>
        <dbReference type="ARBA" id="ARBA00022737"/>
    </source>
</evidence>
<dbReference type="PROSITE" id="PS50011">
    <property type="entry name" value="PROTEIN_KINASE_DOM"/>
    <property type="match status" value="1"/>
</dbReference>
<evidence type="ECO:0000256" key="5">
    <source>
        <dbReference type="ARBA" id="ARBA00022692"/>
    </source>
</evidence>
<dbReference type="PANTHER" id="PTHR24416:SF600">
    <property type="entry name" value="PDGF- AND VEGF-RECEPTOR RELATED, ISOFORM J"/>
    <property type="match status" value="1"/>
</dbReference>
<feature type="binding site" evidence="21 23">
    <location>
        <position position="49"/>
    </location>
    <ligand>
        <name>ATP</name>
        <dbReference type="ChEBI" id="CHEBI:30616"/>
    </ligand>
</feature>
<keyword evidence="5" id="KW-0812">Transmembrane</keyword>
<dbReference type="GO" id="GO:0007169">
    <property type="term" value="P:cell surface receptor protein tyrosine kinase signaling pathway"/>
    <property type="evidence" value="ECO:0000318"/>
    <property type="project" value="GO_Central"/>
</dbReference>
<feature type="non-terminal residue" evidence="25">
    <location>
        <position position="303"/>
    </location>
</feature>
<evidence type="ECO:0000256" key="18">
    <source>
        <dbReference type="ARBA" id="ARBA00051243"/>
    </source>
</evidence>
<dbReference type="PIRSF" id="PIRSF000615">
    <property type="entry name" value="TyrPK_CSF1-R"/>
    <property type="match status" value="1"/>
</dbReference>
<dbReference type="PROSITE" id="PS00107">
    <property type="entry name" value="PROTEIN_KINASE_ATP"/>
    <property type="match status" value="1"/>
</dbReference>
<dbReference type="InterPro" id="IPR050122">
    <property type="entry name" value="RTK"/>
</dbReference>
<evidence type="ECO:0000256" key="2">
    <source>
        <dbReference type="ARBA" id="ARBA00011902"/>
    </source>
</evidence>
<keyword evidence="7" id="KW-0677">Repeat</keyword>
<dbReference type="Pfam" id="PF07714">
    <property type="entry name" value="PK_Tyr_Ser-Thr"/>
    <property type="match status" value="1"/>
</dbReference>
<evidence type="ECO:0000259" key="24">
    <source>
        <dbReference type="PROSITE" id="PS50011"/>
    </source>
</evidence>
<feature type="binding site" evidence="21">
    <location>
        <position position="164"/>
    </location>
    <ligand>
        <name>ATP</name>
        <dbReference type="ChEBI" id="CHEBI:30616"/>
    </ligand>
</feature>
<dbReference type="GO" id="GO:0043235">
    <property type="term" value="C:receptor complex"/>
    <property type="evidence" value="ECO:0000318"/>
    <property type="project" value="GO_Central"/>
</dbReference>
<keyword evidence="15" id="KW-0675">Receptor</keyword>
<evidence type="ECO:0000256" key="16">
    <source>
        <dbReference type="ARBA" id="ARBA00023180"/>
    </source>
</evidence>
<evidence type="ECO:0000256" key="4">
    <source>
        <dbReference type="ARBA" id="ARBA00022679"/>
    </source>
</evidence>
<evidence type="ECO:0000256" key="23">
    <source>
        <dbReference type="PROSITE-ProRule" id="PRU10141"/>
    </source>
</evidence>
<keyword evidence="9" id="KW-0418">Kinase</keyword>
<dbReference type="PhylomeDB" id="A7RN91"/>
<evidence type="ECO:0000256" key="21">
    <source>
        <dbReference type="PIRSR" id="PIRSR000615-2"/>
    </source>
</evidence>
<dbReference type="HOGENOM" id="CLU_000288_7_40_1"/>
<dbReference type="Gene3D" id="3.30.200.20">
    <property type="entry name" value="Phosphorylase Kinase, domain 1"/>
    <property type="match status" value="1"/>
</dbReference>
<dbReference type="GO" id="GO:0005524">
    <property type="term" value="F:ATP binding"/>
    <property type="evidence" value="ECO:0007669"/>
    <property type="project" value="UniProtKB-UniRule"/>
</dbReference>
<keyword evidence="14" id="KW-1015">Disulfide bond</keyword>
<keyword evidence="11" id="KW-1133">Transmembrane helix</keyword>
<evidence type="ECO:0000256" key="15">
    <source>
        <dbReference type="ARBA" id="ARBA00023170"/>
    </source>
</evidence>
<evidence type="ECO:0000256" key="22">
    <source>
        <dbReference type="PIRSR" id="PIRSR000615-3"/>
    </source>
</evidence>
<accession>A7RN91</accession>
<dbReference type="PRINTS" id="PR00109">
    <property type="entry name" value="TYRKINASE"/>
</dbReference>
<dbReference type="EMBL" id="DS469522">
    <property type="protein sequence ID" value="EDO47097.1"/>
    <property type="molecule type" value="Genomic_DNA"/>
</dbReference>
<evidence type="ECO:0000256" key="10">
    <source>
        <dbReference type="ARBA" id="ARBA00022840"/>
    </source>
</evidence>
<evidence type="ECO:0000256" key="17">
    <source>
        <dbReference type="ARBA" id="ARBA00023319"/>
    </source>
</evidence>
<evidence type="ECO:0000256" key="12">
    <source>
        <dbReference type="ARBA" id="ARBA00023136"/>
    </source>
</evidence>
<dbReference type="eggNOG" id="KOG0200">
    <property type="taxonomic scope" value="Eukaryota"/>
</dbReference>
<evidence type="ECO:0000256" key="14">
    <source>
        <dbReference type="ARBA" id="ARBA00023157"/>
    </source>
</evidence>
<comment type="function">
    <text evidence="19">Receptor for basic fibroblast growth factor.</text>
</comment>
<dbReference type="EC" id="2.7.10.1" evidence="2"/>
<feature type="active site" description="Proton acceptor" evidence="20">
    <location>
        <position position="160"/>
    </location>
</feature>
<dbReference type="SMART" id="SM00219">
    <property type="entry name" value="TyrKc"/>
    <property type="match status" value="1"/>
</dbReference>
<evidence type="ECO:0000256" key="19">
    <source>
        <dbReference type="ARBA" id="ARBA00056965"/>
    </source>
</evidence>
<sequence length="303" mass="34682">HKLPWNAEWEFPRDRIKLLDIVGTGAFGQVFLAEAVGISNKQVTRVACKGLKENATDSEYRDLLSELKILMHIGEHKNIVNLLGACTKGRECDLLVIIEYCPHGNLLNFLRKRRDVFEATWSPPTEKPDETFTLTDLVITSFQVSRAMQFLASRRCVHRDLAARNVLVGENYVMKIADFGLARDIYKEEHYVKTTAGLLPVKWMAIEALVDQVYTHSSDVWSFGVLLWEIFTLGGSPYPGLPANEVYQYLMEGQRMAQPEDCPQEMYDLMLRCWQHDPAQRPTFTQLLETIDKILEGKTTEVQ</sequence>